<dbReference type="SUPFAM" id="SSF100895">
    <property type="entry name" value="Kazal-type serine protease inhibitors"/>
    <property type="match status" value="1"/>
</dbReference>
<dbReference type="PROSITE" id="PS51465">
    <property type="entry name" value="KAZAL_2"/>
    <property type="match status" value="1"/>
</dbReference>
<dbReference type="AlphaFoldDB" id="A0A9D4F827"/>
<evidence type="ECO:0000313" key="3">
    <source>
        <dbReference type="EMBL" id="KAH3791786.1"/>
    </source>
</evidence>
<proteinExistence type="predicted"/>
<dbReference type="CDD" id="cd00104">
    <property type="entry name" value="KAZAL_FS"/>
    <property type="match status" value="1"/>
</dbReference>
<keyword evidence="1" id="KW-0732">Signal</keyword>
<dbReference type="Proteomes" id="UP000828390">
    <property type="component" value="Unassembled WGS sequence"/>
</dbReference>
<gene>
    <name evidence="3" type="ORF">DPMN_145276</name>
</gene>
<dbReference type="EMBL" id="JAIWYP010000007">
    <property type="protein sequence ID" value="KAH3791786.1"/>
    <property type="molecule type" value="Genomic_DNA"/>
</dbReference>
<comment type="caution">
    <text evidence="3">The sequence shown here is derived from an EMBL/GenBank/DDBJ whole genome shotgun (WGS) entry which is preliminary data.</text>
</comment>
<feature type="chain" id="PRO_5039045282" description="Kazal-like domain-containing protein" evidence="1">
    <location>
        <begin position="23"/>
        <end position="191"/>
    </location>
</feature>
<reference evidence="3" key="2">
    <citation type="submission" date="2020-11" db="EMBL/GenBank/DDBJ databases">
        <authorList>
            <person name="McCartney M.A."/>
            <person name="Auch B."/>
            <person name="Kono T."/>
            <person name="Mallez S."/>
            <person name="Becker A."/>
            <person name="Gohl D.M."/>
            <person name="Silverstein K.A.T."/>
            <person name="Koren S."/>
            <person name="Bechman K.B."/>
            <person name="Herman A."/>
            <person name="Abrahante J.E."/>
            <person name="Garbe J."/>
        </authorList>
    </citation>
    <scope>NUCLEOTIDE SEQUENCE</scope>
    <source>
        <strain evidence="3">Duluth1</strain>
        <tissue evidence="3">Whole animal</tissue>
    </source>
</reference>
<dbReference type="Gene3D" id="3.30.60.30">
    <property type="match status" value="1"/>
</dbReference>
<evidence type="ECO:0000313" key="4">
    <source>
        <dbReference type="Proteomes" id="UP000828390"/>
    </source>
</evidence>
<dbReference type="OrthoDB" id="6125779at2759"/>
<sequence>MQPPMISIGLFVLLQISVVVWGYQTPNHGHHTQPYTNPNLKPHAIPSGGVVDAAIVNIKTLYTDALCLELLLVDCATHVTKGDEQECGSNRVTYDNHCRFTHAVCETLQFTGQKLTLQSHGTCPNSTVSITISTTVSNTAPIAVSNTTDSSGDIMFNLFCSNVAFITCPGELKVIFGSDSQFYPNMQVIKT</sequence>
<keyword evidence="4" id="KW-1185">Reference proteome</keyword>
<feature type="signal peptide" evidence="1">
    <location>
        <begin position="1"/>
        <end position="22"/>
    </location>
</feature>
<dbReference type="InterPro" id="IPR002350">
    <property type="entry name" value="Kazal_dom"/>
</dbReference>
<organism evidence="3 4">
    <name type="scientific">Dreissena polymorpha</name>
    <name type="common">Zebra mussel</name>
    <name type="synonym">Mytilus polymorpha</name>
    <dbReference type="NCBI Taxonomy" id="45954"/>
    <lineage>
        <taxon>Eukaryota</taxon>
        <taxon>Metazoa</taxon>
        <taxon>Spiralia</taxon>
        <taxon>Lophotrochozoa</taxon>
        <taxon>Mollusca</taxon>
        <taxon>Bivalvia</taxon>
        <taxon>Autobranchia</taxon>
        <taxon>Heteroconchia</taxon>
        <taxon>Euheterodonta</taxon>
        <taxon>Imparidentia</taxon>
        <taxon>Neoheterodontei</taxon>
        <taxon>Myida</taxon>
        <taxon>Dreissenoidea</taxon>
        <taxon>Dreissenidae</taxon>
        <taxon>Dreissena</taxon>
    </lineage>
</organism>
<name>A0A9D4F827_DREPO</name>
<accession>A0A9D4F827</accession>
<protein>
    <recommendedName>
        <fullName evidence="2">Kazal-like domain-containing protein</fullName>
    </recommendedName>
</protein>
<evidence type="ECO:0000259" key="2">
    <source>
        <dbReference type="PROSITE" id="PS51465"/>
    </source>
</evidence>
<evidence type="ECO:0000256" key="1">
    <source>
        <dbReference type="SAM" id="SignalP"/>
    </source>
</evidence>
<dbReference type="InterPro" id="IPR036058">
    <property type="entry name" value="Kazal_dom_sf"/>
</dbReference>
<reference evidence="3" key="1">
    <citation type="journal article" date="2019" name="bioRxiv">
        <title>The Genome of the Zebra Mussel, Dreissena polymorpha: A Resource for Invasive Species Research.</title>
        <authorList>
            <person name="McCartney M.A."/>
            <person name="Auch B."/>
            <person name="Kono T."/>
            <person name="Mallez S."/>
            <person name="Zhang Y."/>
            <person name="Obille A."/>
            <person name="Becker A."/>
            <person name="Abrahante J.E."/>
            <person name="Garbe J."/>
            <person name="Badalamenti J.P."/>
            <person name="Herman A."/>
            <person name="Mangelson H."/>
            <person name="Liachko I."/>
            <person name="Sullivan S."/>
            <person name="Sone E.D."/>
            <person name="Koren S."/>
            <person name="Silverstein K.A.T."/>
            <person name="Beckman K.B."/>
            <person name="Gohl D.M."/>
        </authorList>
    </citation>
    <scope>NUCLEOTIDE SEQUENCE</scope>
    <source>
        <strain evidence="3">Duluth1</strain>
        <tissue evidence="3">Whole animal</tissue>
    </source>
</reference>
<dbReference type="Pfam" id="PF00050">
    <property type="entry name" value="Kazal_1"/>
    <property type="match status" value="1"/>
</dbReference>
<feature type="domain" description="Kazal-like" evidence="2">
    <location>
        <begin position="61"/>
        <end position="125"/>
    </location>
</feature>